<comment type="caution">
    <text evidence="9">The sequence shown here is derived from an EMBL/GenBank/DDBJ whole genome shotgun (WGS) entry which is preliminary data.</text>
</comment>
<dbReference type="Pfam" id="PF08376">
    <property type="entry name" value="NIT"/>
    <property type="match status" value="1"/>
</dbReference>
<evidence type="ECO:0000256" key="6">
    <source>
        <dbReference type="SAM" id="MobiDB-lite"/>
    </source>
</evidence>
<keyword evidence="7" id="KW-0472">Membrane</keyword>
<protein>
    <recommendedName>
        <fullName evidence="2">histidine kinase</fullName>
        <ecNumber evidence="2">2.7.13.3</ecNumber>
    </recommendedName>
</protein>
<feature type="region of interest" description="Disordered" evidence="6">
    <location>
        <begin position="1"/>
        <end position="172"/>
    </location>
</feature>
<feature type="compositionally biased region" description="Basic residues" evidence="6">
    <location>
        <begin position="1"/>
        <end position="10"/>
    </location>
</feature>
<feature type="compositionally biased region" description="Low complexity" evidence="6">
    <location>
        <begin position="511"/>
        <end position="529"/>
    </location>
</feature>
<accession>A0A3B0AD08</accession>
<dbReference type="GO" id="GO:0004673">
    <property type="term" value="F:protein histidine kinase activity"/>
    <property type="evidence" value="ECO:0007669"/>
    <property type="project" value="UniProtKB-EC"/>
</dbReference>
<keyword evidence="10" id="KW-1185">Reference proteome</keyword>
<evidence type="ECO:0000256" key="1">
    <source>
        <dbReference type="ARBA" id="ARBA00000085"/>
    </source>
</evidence>
<evidence type="ECO:0000259" key="8">
    <source>
        <dbReference type="SMART" id="SM00387"/>
    </source>
</evidence>
<dbReference type="InterPro" id="IPR050428">
    <property type="entry name" value="TCS_sensor_his_kinase"/>
</dbReference>
<gene>
    <name evidence="9" type="ORF">D7193_08235</name>
</gene>
<dbReference type="PANTHER" id="PTHR45436">
    <property type="entry name" value="SENSOR HISTIDINE KINASE YKOH"/>
    <property type="match status" value="1"/>
</dbReference>
<feature type="compositionally biased region" description="Basic and acidic residues" evidence="6">
    <location>
        <begin position="101"/>
        <end position="121"/>
    </location>
</feature>
<feature type="compositionally biased region" description="Pro residues" evidence="6">
    <location>
        <begin position="530"/>
        <end position="544"/>
    </location>
</feature>
<feature type="compositionally biased region" description="Pro residues" evidence="6">
    <location>
        <begin position="564"/>
        <end position="578"/>
    </location>
</feature>
<feature type="transmembrane region" description="Helical" evidence="7">
    <location>
        <begin position="463"/>
        <end position="486"/>
    </location>
</feature>
<keyword evidence="7" id="KW-1133">Transmembrane helix</keyword>
<evidence type="ECO:0000256" key="4">
    <source>
        <dbReference type="ARBA" id="ARBA00022679"/>
    </source>
</evidence>
<keyword evidence="7" id="KW-0812">Transmembrane</keyword>
<dbReference type="AlphaFoldDB" id="A0A3B0AD08"/>
<proteinExistence type="predicted"/>
<dbReference type="PANTHER" id="PTHR45436:SF5">
    <property type="entry name" value="SENSOR HISTIDINE KINASE TRCS"/>
    <property type="match status" value="1"/>
</dbReference>
<dbReference type="Proteomes" id="UP000279968">
    <property type="component" value="Unassembled WGS sequence"/>
</dbReference>
<dbReference type="EMBL" id="RBAN01000001">
    <property type="protein sequence ID" value="RKN58508.1"/>
    <property type="molecule type" value="Genomic_DNA"/>
</dbReference>
<feature type="compositionally biased region" description="Basic and acidic residues" evidence="6">
    <location>
        <begin position="45"/>
        <end position="65"/>
    </location>
</feature>
<dbReference type="InterPro" id="IPR013587">
    <property type="entry name" value="Nitrate/nitrite_sensing"/>
</dbReference>
<feature type="compositionally biased region" description="Basic residues" evidence="6">
    <location>
        <begin position="75"/>
        <end position="84"/>
    </location>
</feature>
<feature type="compositionally biased region" description="Basic residues" evidence="6">
    <location>
        <begin position="17"/>
        <end position="44"/>
    </location>
</feature>
<evidence type="ECO:0000256" key="5">
    <source>
        <dbReference type="ARBA" id="ARBA00022777"/>
    </source>
</evidence>
<evidence type="ECO:0000256" key="2">
    <source>
        <dbReference type="ARBA" id="ARBA00012438"/>
    </source>
</evidence>
<dbReference type="CDD" id="cd00075">
    <property type="entry name" value="HATPase"/>
    <property type="match status" value="1"/>
</dbReference>
<dbReference type="InterPro" id="IPR003594">
    <property type="entry name" value="HATPase_dom"/>
</dbReference>
<dbReference type="Gene3D" id="3.30.565.10">
    <property type="entry name" value="Histidine kinase-like ATPase, C-terminal domain"/>
    <property type="match status" value="1"/>
</dbReference>
<comment type="catalytic activity">
    <reaction evidence="1">
        <text>ATP + protein L-histidine = ADP + protein N-phospho-L-histidine.</text>
        <dbReference type="EC" id="2.7.13.3"/>
    </reaction>
</comment>
<feature type="compositionally biased region" description="Low complexity" evidence="6">
    <location>
        <begin position="799"/>
        <end position="823"/>
    </location>
</feature>
<keyword evidence="5" id="KW-0418">Kinase</keyword>
<dbReference type="EC" id="2.7.13.3" evidence="2"/>
<evidence type="ECO:0000256" key="7">
    <source>
        <dbReference type="SAM" id="Phobius"/>
    </source>
</evidence>
<evidence type="ECO:0000313" key="9">
    <source>
        <dbReference type="EMBL" id="RKN58508.1"/>
    </source>
</evidence>
<feature type="compositionally biased region" description="Low complexity" evidence="6">
    <location>
        <begin position="548"/>
        <end position="563"/>
    </location>
</feature>
<evidence type="ECO:0000313" key="10">
    <source>
        <dbReference type="Proteomes" id="UP000279968"/>
    </source>
</evidence>
<reference evidence="9 10" key="1">
    <citation type="journal article" date="2015" name="Int. J. Syst. Evol. Microbiol.">
        <title>Micromonospora costi sp. nov., isolated from a leaf of Costus speciosus.</title>
        <authorList>
            <person name="Thawai C."/>
        </authorList>
    </citation>
    <scope>NUCLEOTIDE SEQUENCE [LARGE SCALE GENOMIC DNA]</scope>
    <source>
        <strain evidence="9 10">CS1-12</strain>
    </source>
</reference>
<dbReference type="SMART" id="SM00387">
    <property type="entry name" value="HATPase_c"/>
    <property type="match status" value="1"/>
</dbReference>
<dbReference type="SUPFAM" id="SSF55874">
    <property type="entry name" value="ATPase domain of HSP90 chaperone/DNA topoisomerase II/histidine kinase"/>
    <property type="match status" value="1"/>
</dbReference>
<dbReference type="Pfam" id="PF02518">
    <property type="entry name" value="HATPase_c"/>
    <property type="match status" value="1"/>
</dbReference>
<dbReference type="InterPro" id="IPR036890">
    <property type="entry name" value="HATPase_C_sf"/>
</dbReference>
<feature type="transmembrane region" description="Helical" evidence="7">
    <location>
        <begin position="180"/>
        <end position="200"/>
    </location>
</feature>
<feature type="region of interest" description="Disordered" evidence="6">
    <location>
        <begin position="503"/>
        <end position="582"/>
    </location>
</feature>
<dbReference type="GO" id="GO:0005886">
    <property type="term" value="C:plasma membrane"/>
    <property type="evidence" value="ECO:0007669"/>
    <property type="project" value="TreeGrafter"/>
</dbReference>
<feature type="region of interest" description="Disordered" evidence="6">
    <location>
        <begin position="799"/>
        <end position="863"/>
    </location>
</feature>
<sequence>MGRRAPRGRRPGPGGGRRPRAARRRVLLGRRPPRRSGRHPHLRSARHDHPARLRPDAPGPARRDPVPAAADGGRSGRRRPRHPGRAPAQRPGTGGGRAGARRPDLPRDRRPALHLGEDRGTPRGPDALPAGLRQPGRAAGPPADHRGPPAGHRGRPAVAGTDHPVSGQGTTTEGQRLRRLLAAAAVVLVALWAYASYVAGRDAADLLRIRALAETLGQPTDRLILDLQDERRLTGGAVAGGPRERSALVVARNDTDRTVAALRDATGGTDLRLLTAGAVRDRADELLRQLDALAALRADADAGRAEAVAGYDTLLDAAFAVYGPEWGARESRLAAENRAVVALARSRELLAREDTLVTAALAGGRISADDRRRLTELIGMREYASSEAVAVLPARDRDDHRSMVEGQRFTALRALEDRLLGGDDRPALGVDGWQAVVEPALDELHALVQSTARHSVERATPGAALVVTRAGLVLGLGLVAVLTLLLTGIASVRRLAGGGAFAPEPGPPAPAHGAGPGAAVPAPVADRPAAPAPHRPAAPGPVPGPGWAGPAPAGTAWAGASDGPPAPGSTPAPAPGRPGPTAATASLFLRITQRNQALLREQLSLLDAMERRERSPEEAAELFHLDHLATRLRRNVEKLVTLAGVRPARRWRRPVPMLDVARGAVAEVADYQRVLVAPQWPWSLAGRAVTDVIHLLAELIENALVFSPAGTAVRLAGEHRPGGCAVVVTDDGRGLTPEALAAANRILAEPPTAGPPSGHAGLYAAALLAARCGARVSLRPGPRGGTAAVVLLPTTLVTPTGPTGAAPGPGSRPTPSARPAAGTGVTGDLPVRTRHPGSVWPGPATVGSDTVEMPVPRAARGLS</sequence>
<organism evidence="9 10">
    <name type="scientific">Micromonospora costi</name>
    <dbReference type="NCBI Taxonomy" id="1530042"/>
    <lineage>
        <taxon>Bacteria</taxon>
        <taxon>Bacillati</taxon>
        <taxon>Actinomycetota</taxon>
        <taxon>Actinomycetes</taxon>
        <taxon>Micromonosporales</taxon>
        <taxon>Micromonosporaceae</taxon>
        <taxon>Micromonospora</taxon>
    </lineage>
</organism>
<keyword evidence="4" id="KW-0808">Transferase</keyword>
<dbReference type="GO" id="GO:0000160">
    <property type="term" value="P:phosphorelay signal transduction system"/>
    <property type="evidence" value="ECO:0007669"/>
    <property type="project" value="TreeGrafter"/>
</dbReference>
<feature type="domain" description="Histidine kinase/HSP90-like ATPase" evidence="8">
    <location>
        <begin position="687"/>
        <end position="796"/>
    </location>
</feature>
<keyword evidence="3" id="KW-0597">Phosphoprotein</keyword>
<name>A0A3B0AD08_9ACTN</name>
<evidence type="ECO:0000256" key="3">
    <source>
        <dbReference type="ARBA" id="ARBA00022553"/>
    </source>
</evidence>